<feature type="signal peptide" evidence="1">
    <location>
        <begin position="1"/>
        <end position="25"/>
    </location>
</feature>
<proteinExistence type="predicted"/>
<dbReference type="GeneID" id="42775217"/>
<feature type="chain" id="PRO_5009820287" description="DUF4097 domain-containing protein" evidence="1">
    <location>
        <begin position="26"/>
        <end position="254"/>
    </location>
</feature>
<dbReference type="eggNOG" id="COG3595">
    <property type="taxonomic scope" value="Bacteria"/>
</dbReference>
<organism evidence="3 4">
    <name type="scientific">Clostridium paraputrificum</name>
    <dbReference type="NCBI Taxonomy" id="29363"/>
    <lineage>
        <taxon>Bacteria</taxon>
        <taxon>Bacillati</taxon>
        <taxon>Bacillota</taxon>
        <taxon>Clostridia</taxon>
        <taxon>Eubacteriales</taxon>
        <taxon>Clostridiaceae</taxon>
        <taxon>Clostridium</taxon>
    </lineage>
</organism>
<dbReference type="RefSeq" id="WP_027097381.1">
    <property type="nucleotide sequence ID" value="NZ_CABHIH010000005.1"/>
</dbReference>
<sequence>MKKISFYLASVMLSVFFIGCNNSNAKDVNSTVTKIDKTESISGVEEIRIESGASEINLYAYDGSEVKVKGELGDYSKSLEINKRGNTLYIKEESKKNIGVNIEHTKLDIMVPKTFNGNLDFNQGAGKADINNLDLKDINIDGGAGKLTLSNICFNRLDLDSGVGQVNIETGDRSGDIDINGGVGEVNVAIKKVGGDLIYDGGVGSSNIKIPKNSPISIKSESGLGSIENEAVISGNGDYIFDISVGVGSIRIYN</sequence>
<name>A0A174BU78_9CLOT</name>
<dbReference type="Proteomes" id="UP000092714">
    <property type="component" value="Unassembled WGS sequence"/>
</dbReference>
<evidence type="ECO:0000313" key="4">
    <source>
        <dbReference type="Proteomes" id="UP000092714"/>
    </source>
</evidence>
<dbReference type="InterPro" id="IPR025164">
    <property type="entry name" value="Toastrack_DUF4097"/>
</dbReference>
<evidence type="ECO:0000256" key="1">
    <source>
        <dbReference type="SAM" id="SignalP"/>
    </source>
</evidence>
<protein>
    <recommendedName>
        <fullName evidence="2">DUF4097 domain-containing protein</fullName>
    </recommendedName>
</protein>
<evidence type="ECO:0000313" key="3">
    <source>
        <dbReference type="EMBL" id="OBY11112.1"/>
    </source>
</evidence>
<dbReference type="AlphaFoldDB" id="A0A174BU78"/>
<evidence type="ECO:0000259" key="2">
    <source>
        <dbReference type="Pfam" id="PF13349"/>
    </source>
</evidence>
<keyword evidence="1" id="KW-0732">Signal</keyword>
<dbReference type="Pfam" id="PF13349">
    <property type="entry name" value="DUF4097"/>
    <property type="match status" value="1"/>
</dbReference>
<keyword evidence="4" id="KW-1185">Reference proteome</keyword>
<dbReference type="Gene3D" id="2.160.20.120">
    <property type="match status" value="1"/>
</dbReference>
<accession>A0A174BU78</accession>
<feature type="domain" description="DUF4097" evidence="2">
    <location>
        <begin position="44"/>
        <end position="223"/>
    </location>
</feature>
<dbReference type="PROSITE" id="PS51257">
    <property type="entry name" value="PROKAR_LIPOPROTEIN"/>
    <property type="match status" value="1"/>
</dbReference>
<dbReference type="EMBL" id="MAPZ01000016">
    <property type="protein sequence ID" value="OBY11112.1"/>
    <property type="molecule type" value="Genomic_DNA"/>
</dbReference>
<comment type="caution">
    <text evidence="3">The sequence shown here is derived from an EMBL/GenBank/DDBJ whole genome shotgun (WGS) entry which is preliminary data.</text>
</comment>
<gene>
    <name evidence="3" type="ORF">CP373A1_06345</name>
</gene>
<reference evidence="3 4" key="1">
    <citation type="submission" date="2016-06" db="EMBL/GenBank/DDBJ databases">
        <authorList>
            <person name="Kjaerup R.B."/>
            <person name="Dalgaard T.S."/>
            <person name="Juul-Madsen H.R."/>
        </authorList>
    </citation>
    <scope>NUCLEOTIDE SEQUENCE [LARGE SCALE GENOMIC DNA]</scope>
    <source>
        <strain evidence="3 4">373-A1</strain>
    </source>
</reference>